<dbReference type="InterPro" id="IPR018958">
    <property type="entry name" value="Knr4/Smi1-like_dom"/>
</dbReference>
<protein>
    <submittedName>
        <fullName evidence="2">SMI1/KNR4 family protein</fullName>
    </submittedName>
</protein>
<proteinExistence type="predicted"/>
<feature type="domain" description="Knr4/Smi1-like" evidence="1">
    <location>
        <begin position="41"/>
        <end position="157"/>
    </location>
</feature>
<reference evidence="2" key="1">
    <citation type="submission" date="2022-02" db="EMBL/GenBank/DDBJ databases">
        <title>Crop Bioprotection Bacillus Genome Sequencing.</title>
        <authorList>
            <person name="Dunlap C."/>
        </authorList>
    </citation>
    <scope>NUCLEOTIDE SEQUENCE</scope>
    <source>
        <strain evidence="2">WR1O2A-53</strain>
    </source>
</reference>
<dbReference type="InterPro" id="IPR037883">
    <property type="entry name" value="Knr4/Smi1-like_sf"/>
</dbReference>
<evidence type="ECO:0000313" key="2">
    <source>
        <dbReference type="EMBL" id="MCY8458510.1"/>
    </source>
</evidence>
<dbReference type="AlphaFoldDB" id="A0A9Q4E5L5"/>
<dbReference type="SUPFAM" id="SSF160631">
    <property type="entry name" value="SMI1/KNR4-like"/>
    <property type="match status" value="1"/>
</dbReference>
<dbReference type="Pfam" id="PF09346">
    <property type="entry name" value="SMI1_KNR4"/>
    <property type="match status" value="1"/>
</dbReference>
<accession>A0A9Q4E5L5</accession>
<evidence type="ECO:0000313" key="3">
    <source>
        <dbReference type="Proteomes" id="UP001078573"/>
    </source>
</evidence>
<name>A0A9Q4E5L5_BACSC</name>
<dbReference type="Proteomes" id="UP001078573">
    <property type="component" value="Unassembled WGS sequence"/>
</dbReference>
<comment type="caution">
    <text evidence="2">The sequence shown here is derived from an EMBL/GenBank/DDBJ whole genome shotgun (WGS) entry which is preliminary data.</text>
</comment>
<sequence>MTVFIEKTLEGLKELLDERGQMKILGKEGTLNEVECQFFARATDQEITEFEKKLNVTLPEDYRVFLKTHNGARIYDVMIYGSNVGGGLHILSLKEIYESMQTIALLKPTFIPVAHLLDGCYLLIDKTKASTDPNYLWLLNQTEYEFLNLNFELFVDRYIVSQGANFWKWNLYSAENYYRTN</sequence>
<dbReference type="SMART" id="SM00860">
    <property type="entry name" value="SMI1_KNR4"/>
    <property type="match status" value="1"/>
</dbReference>
<dbReference type="EMBL" id="JALAPQ010000021">
    <property type="protein sequence ID" value="MCY8458510.1"/>
    <property type="molecule type" value="Genomic_DNA"/>
</dbReference>
<evidence type="ECO:0000259" key="1">
    <source>
        <dbReference type="SMART" id="SM00860"/>
    </source>
</evidence>
<dbReference type="Gene3D" id="3.40.1580.10">
    <property type="entry name" value="SMI1/KNR4-like"/>
    <property type="match status" value="1"/>
</dbReference>
<gene>
    <name evidence="2" type="ORF">MOC89_16730</name>
</gene>
<organism evidence="2 3">
    <name type="scientific">Bacillus spizizenii</name>
    <name type="common">Bacillus subtilis subsp. spizizenii</name>
    <dbReference type="NCBI Taxonomy" id="96241"/>
    <lineage>
        <taxon>Bacteria</taxon>
        <taxon>Bacillati</taxon>
        <taxon>Bacillota</taxon>
        <taxon>Bacilli</taxon>
        <taxon>Bacillales</taxon>
        <taxon>Bacillaceae</taxon>
        <taxon>Bacillus</taxon>
    </lineage>
</organism>